<dbReference type="Gene3D" id="2.60.40.3710">
    <property type="match status" value="1"/>
</dbReference>
<evidence type="ECO:0000313" key="10">
    <source>
        <dbReference type="Proteomes" id="UP000602198"/>
    </source>
</evidence>
<feature type="domain" description="L,D-TPase catalytic" evidence="8">
    <location>
        <begin position="246"/>
        <end position="381"/>
    </location>
</feature>
<evidence type="ECO:0000313" key="9">
    <source>
        <dbReference type="EMBL" id="MBL1077714.1"/>
    </source>
</evidence>
<dbReference type="EMBL" id="JAERRJ010000010">
    <property type="protein sequence ID" value="MBL1077714.1"/>
    <property type="molecule type" value="Genomic_DNA"/>
</dbReference>
<evidence type="ECO:0000259" key="8">
    <source>
        <dbReference type="PROSITE" id="PS52029"/>
    </source>
</evidence>
<evidence type="ECO:0000256" key="5">
    <source>
        <dbReference type="ARBA" id="ARBA00023315"/>
    </source>
</evidence>
<keyword evidence="5" id="KW-0012">Acyltransferase</keyword>
<dbReference type="PROSITE" id="PS52029">
    <property type="entry name" value="LD_TPASE"/>
    <property type="match status" value="1"/>
</dbReference>
<feature type="active site" description="Proton donor/acceptor" evidence="7">
    <location>
        <position position="339"/>
    </location>
</feature>
<dbReference type="Pfam" id="PF03734">
    <property type="entry name" value="YkuD"/>
    <property type="match status" value="1"/>
</dbReference>
<gene>
    <name evidence="9" type="ORF">JK358_25255</name>
</gene>
<evidence type="ECO:0000256" key="7">
    <source>
        <dbReference type="PROSITE-ProRule" id="PRU01373"/>
    </source>
</evidence>
<dbReference type="PROSITE" id="PS51257">
    <property type="entry name" value="PROKAR_LIPOPROTEIN"/>
    <property type="match status" value="1"/>
</dbReference>
<keyword evidence="2" id="KW-0808">Transferase</keyword>
<reference evidence="9 10" key="1">
    <citation type="submission" date="2021-01" db="EMBL/GenBank/DDBJ databases">
        <title>WGS of actinomycetes isolated from Thailand.</title>
        <authorList>
            <person name="Thawai C."/>
        </authorList>
    </citation>
    <scope>NUCLEOTIDE SEQUENCE [LARGE SCALE GENOMIC DNA]</scope>
    <source>
        <strain evidence="9 10">LPG 2</strain>
    </source>
</reference>
<evidence type="ECO:0000256" key="6">
    <source>
        <dbReference type="ARBA" id="ARBA00023316"/>
    </source>
</evidence>
<dbReference type="InterPro" id="IPR041280">
    <property type="entry name" value="Big_10"/>
</dbReference>
<comment type="pathway">
    <text evidence="1 7">Cell wall biogenesis; peptidoglycan biosynthesis.</text>
</comment>
<dbReference type="PANTHER" id="PTHR30582">
    <property type="entry name" value="L,D-TRANSPEPTIDASE"/>
    <property type="match status" value="1"/>
</dbReference>
<accession>A0ABS1MAY2</accession>
<dbReference type="InterPro" id="IPR005490">
    <property type="entry name" value="LD_TPept_cat_dom"/>
</dbReference>
<comment type="caution">
    <text evidence="9">The sequence shown here is derived from an EMBL/GenBank/DDBJ whole genome shotgun (WGS) entry which is preliminary data.</text>
</comment>
<dbReference type="Gene3D" id="2.40.440.10">
    <property type="entry name" value="L,D-transpeptidase catalytic domain-like"/>
    <property type="match status" value="1"/>
</dbReference>
<evidence type="ECO:0000256" key="4">
    <source>
        <dbReference type="ARBA" id="ARBA00022984"/>
    </source>
</evidence>
<organism evidence="9 10">
    <name type="scientific">Nocardia acididurans</name>
    <dbReference type="NCBI Taxonomy" id="2802282"/>
    <lineage>
        <taxon>Bacteria</taxon>
        <taxon>Bacillati</taxon>
        <taxon>Actinomycetota</taxon>
        <taxon>Actinomycetes</taxon>
        <taxon>Mycobacteriales</taxon>
        <taxon>Nocardiaceae</taxon>
        <taxon>Nocardia</taxon>
    </lineage>
</organism>
<dbReference type="SUPFAM" id="SSF141523">
    <property type="entry name" value="L,D-transpeptidase catalytic domain-like"/>
    <property type="match status" value="1"/>
</dbReference>
<dbReference type="InterPro" id="IPR038063">
    <property type="entry name" value="Transpep_catalytic_dom"/>
</dbReference>
<dbReference type="PANTHER" id="PTHR30582:SF2">
    <property type="entry name" value="L,D-TRANSPEPTIDASE YCIB-RELATED"/>
    <property type="match status" value="1"/>
</dbReference>
<dbReference type="RefSeq" id="WP_201951581.1">
    <property type="nucleotide sequence ID" value="NZ_JAERRJ010000010.1"/>
</dbReference>
<sequence length="410" mass="43857">MSHRFRPSGVQRAGRPTIGALLLLAVSTLLIASCSGSSGGKTDPAEAISFTPAQGAQQVDPSAPVEVTISDGSLTSVAMTNEQGRAIEGLFTPDRTSWKPNGPLGYGRTYTLLVEGSTDGGPTGVITSTFSTLTPSNQTKAYLTTTGGQPLADGGTYGIGTVVVAHFDEDIPDRAAAEKRLGVTTEPAVEGAWYWLDQRNAHWRPREYYQPGTRVTVTADIYGAELGPGLFGQEDSATTFTIGPAHIAIADDNTKQIEVFENGTLVRTMPTSMGQGGTETIGGTTLSFWTQRGIYTVMDKSNPVIMDSSTYGLPINSRLGYRETIGWATRISTDGIYVHALDATIWAQGNTNVSHGCLNLSTENASWFFNWVLPGDIVEVRNTGGEPLEVWQNGDWGLPWDQWLAGSALR</sequence>
<keyword evidence="4 7" id="KW-0573">Peptidoglycan synthesis</keyword>
<dbReference type="InterPro" id="IPR050979">
    <property type="entry name" value="LD-transpeptidase"/>
</dbReference>
<name>A0ABS1MAY2_9NOCA</name>
<evidence type="ECO:0000256" key="1">
    <source>
        <dbReference type="ARBA" id="ARBA00004752"/>
    </source>
</evidence>
<keyword evidence="3 7" id="KW-0133">Cell shape</keyword>
<dbReference type="Gene3D" id="2.60.40.3780">
    <property type="match status" value="1"/>
</dbReference>
<evidence type="ECO:0000256" key="3">
    <source>
        <dbReference type="ARBA" id="ARBA00022960"/>
    </source>
</evidence>
<dbReference type="CDD" id="cd13432">
    <property type="entry name" value="LDT_IgD_like_2"/>
    <property type="match status" value="1"/>
</dbReference>
<feature type="active site" description="Nucleophile" evidence="7">
    <location>
        <position position="357"/>
    </location>
</feature>
<dbReference type="Pfam" id="PF17964">
    <property type="entry name" value="Big_10"/>
    <property type="match status" value="1"/>
</dbReference>
<keyword evidence="10" id="KW-1185">Reference proteome</keyword>
<evidence type="ECO:0000256" key="2">
    <source>
        <dbReference type="ARBA" id="ARBA00022679"/>
    </source>
</evidence>
<keyword evidence="6 7" id="KW-0961">Cell wall biogenesis/degradation</keyword>
<protein>
    <submittedName>
        <fullName evidence="9">L,D-transpeptidase family protein</fullName>
    </submittedName>
</protein>
<proteinExistence type="predicted"/>
<dbReference type="Proteomes" id="UP000602198">
    <property type="component" value="Unassembled WGS sequence"/>
</dbReference>
<dbReference type="CDD" id="cd16913">
    <property type="entry name" value="YkuD_like"/>
    <property type="match status" value="1"/>
</dbReference>